<proteinExistence type="predicted"/>
<organism evidence="1 2">
    <name type="scientific">Violaceomyces palustris</name>
    <dbReference type="NCBI Taxonomy" id="1673888"/>
    <lineage>
        <taxon>Eukaryota</taxon>
        <taxon>Fungi</taxon>
        <taxon>Dikarya</taxon>
        <taxon>Basidiomycota</taxon>
        <taxon>Ustilaginomycotina</taxon>
        <taxon>Ustilaginomycetes</taxon>
        <taxon>Violaceomycetales</taxon>
        <taxon>Violaceomycetaceae</taxon>
        <taxon>Violaceomyces</taxon>
    </lineage>
</organism>
<reference evidence="1 2" key="1">
    <citation type="journal article" date="2018" name="Mol. Biol. Evol.">
        <title>Broad Genomic Sampling Reveals a Smut Pathogenic Ancestry of the Fungal Clade Ustilaginomycotina.</title>
        <authorList>
            <person name="Kijpornyongpan T."/>
            <person name="Mondo S.J."/>
            <person name="Barry K."/>
            <person name="Sandor L."/>
            <person name="Lee J."/>
            <person name="Lipzen A."/>
            <person name="Pangilinan J."/>
            <person name="LaButti K."/>
            <person name="Hainaut M."/>
            <person name="Henrissat B."/>
            <person name="Grigoriev I.V."/>
            <person name="Spatafora J.W."/>
            <person name="Aime M.C."/>
        </authorList>
    </citation>
    <scope>NUCLEOTIDE SEQUENCE [LARGE SCALE GENOMIC DNA]</scope>
    <source>
        <strain evidence="1 2">SA 807</strain>
    </source>
</reference>
<keyword evidence="2" id="KW-1185">Reference proteome</keyword>
<protein>
    <submittedName>
        <fullName evidence="1">Acetoacetate-CoA ligase</fullName>
    </submittedName>
</protein>
<evidence type="ECO:0000313" key="2">
    <source>
        <dbReference type="Proteomes" id="UP000245626"/>
    </source>
</evidence>
<dbReference type="Proteomes" id="UP000245626">
    <property type="component" value="Unassembled WGS sequence"/>
</dbReference>
<sequence length="740" mass="82343">MASHKKSHQELYPLVWKAEVEAIESSPYTRFRKMVNLKYGLNIETYDQLHSFSINEVEKFWETVWDWSGIRASRKFDKVLTDHTALPADLPSWFPGASFSMAENVLFPQHPFNATACSRSAPYHWPPANANAIIEIPEGGGLSDSPPELKARFVTWGELRNRVAILAQALRNKGIKKGDRIAHVSANTSDPIVAMLAANSIGAIFSLMATDAGPQAILGRLQQIRPKLIFTDDQARYNGKTVNIVDRVARVAETLLSEGKVEDQKMFEVVIIKNRRITTPVAWKSSRVRGVDFDSFIASAGLNASSRPAHNFEQLPANHPVQIFFSSGTTGEPKCIVHSQCMLPNFKKEALLQFQVRPGDRFFQITTCGWVMWSAHILNMASGVTAVAYDGSPLYPTPEHLVKIVAEHRLTGFGGSPRYLSELEKSIKASENPNLIKELDLSDMRYMTSTGSPLSSNNVAFFYNNFPKRIHLCSITGGTDLCGCIAAGAIALPLHGHLIQSKTLGIDLRIWDAVTGEDIEASGESGELVIASSFPTQPLYFFGPEDQKQKLHEKYMDSYYNRFEGKRVWAQGDFISRDPITGGFEIHGRSDGVLNPSGVRFGSAEIYSVVEPFPFVADSVVVGQRRPGRDEHERVLLFIKVRDPVNSPLTEVQKQEIKSAIRQAYTPRHVPEHIFQVQDIPLTLNGKKTELAVKAVVCGDTRFKPSSATANPEALDEYRKYADLERVLEEKGSKLTKAKL</sequence>
<dbReference type="EMBL" id="KZ819691">
    <property type="protein sequence ID" value="PWN54226.1"/>
    <property type="molecule type" value="Genomic_DNA"/>
</dbReference>
<evidence type="ECO:0000313" key="1">
    <source>
        <dbReference type="EMBL" id="PWN54226.1"/>
    </source>
</evidence>
<keyword evidence="1" id="KW-0436">Ligase</keyword>
<accession>A0ACD0P8C6</accession>
<gene>
    <name evidence="1" type="ORF">IE53DRAFT_383194</name>
</gene>
<name>A0ACD0P8C6_9BASI</name>